<name>A0A1F4U362_UNCSA</name>
<sequence length="189" mass="20612">MSLTRRKGYTLVELTLVIVLLGIIASLGAAFFVPIVRLYFFTPTELRNEYVANRIVETIIEGDSEIKGLRIIKNIVSASDASISYVDADNVSASITWNSGTKKIRRTISPPPQTLPIEAPTHDTLIIGTTAGVIFKYYDSSGLPISTPVATPADIARIQLDWIAYTGSGDVLSAQGYYLIHSGVFVKQF</sequence>
<evidence type="ECO:0000313" key="3">
    <source>
        <dbReference type="Proteomes" id="UP000179242"/>
    </source>
</evidence>
<keyword evidence="1" id="KW-1133">Transmembrane helix</keyword>
<gene>
    <name evidence="2" type="ORF">A2438_07070</name>
</gene>
<feature type="transmembrane region" description="Helical" evidence="1">
    <location>
        <begin position="12"/>
        <end position="40"/>
    </location>
</feature>
<evidence type="ECO:0000256" key="1">
    <source>
        <dbReference type="SAM" id="Phobius"/>
    </source>
</evidence>
<protein>
    <recommendedName>
        <fullName evidence="4">Prepilin-type N-terminal cleavage/methylation domain-containing protein</fullName>
    </recommendedName>
</protein>
<reference evidence="2 3" key="1">
    <citation type="journal article" date="2016" name="Nat. Commun.">
        <title>Thousands of microbial genomes shed light on interconnected biogeochemical processes in an aquifer system.</title>
        <authorList>
            <person name="Anantharaman K."/>
            <person name="Brown C.T."/>
            <person name="Hug L.A."/>
            <person name="Sharon I."/>
            <person name="Castelle C.J."/>
            <person name="Probst A.J."/>
            <person name="Thomas B.C."/>
            <person name="Singh A."/>
            <person name="Wilkins M.J."/>
            <person name="Karaoz U."/>
            <person name="Brodie E.L."/>
            <person name="Williams K.H."/>
            <person name="Hubbard S.S."/>
            <person name="Banfield J.F."/>
        </authorList>
    </citation>
    <scope>NUCLEOTIDE SEQUENCE [LARGE SCALE GENOMIC DNA]</scope>
</reference>
<dbReference type="Proteomes" id="UP000179242">
    <property type="component" value="Unassembled WGS sequence"/>
</dbReference>
<proteinExistence type="predicted"/>
<keyword evidence="1" id="KW-0812">Transmembrane</keyword>
<evidence type="ECO:0000313" key="2">
    <source>
        <dbReference type="EMBL" id="OGC39270.1"/>
    </source>
</evidence>
<evidence type="ECO:0008006" key="4">
    <source>
        <dbReference type="Google" id="ProtNLM"/>
    </source>
</evidence>
<comment type="caution">
    <text evidence="2">The sequence shown here is derived from an EMBL/GenBank/DDBJ whole genome shotgun (WGS) entry which is preliminary data.</text>
</comment>
<dbReference type="AlphaFoldDB" id="A0A1F4U362"/>
<dbReference type="InterPro" id="IPR012902">
    <property type="entry name" value="N_methyl_site"/>
</dbReference>
<dbReference type="NCBIfam" id="TIGR02532">
    <property type="entry name" value="IV_pilin_GFxxxE"/>
    <property type="match status" value="1"/>
</dbReference>
<dbReference type="Pfam" id="PF07963">
    <property type="entry name" value="N_methyl"/>
    <property type="match status" value="1"/>
</dbReference>
<keyword evidence="1" id="KW-0472">Membrane</keyword>
<organism evidence="2 3">
    <name type="scientific">candidate division WOR-1 bacterium RIFOXYC2_FULL_46_14</name>
    <dbReference type="NCBI Taxonomy" id="1802587"/>
    <lineage>
        <taxon>Bacteria</taxon>
        <taxon>Bacillati</taxon>
        <taxon>Saganbacteria</taxon>
    </lineage>
</organism>
<dbReference type="EMBL" id="MEUJ01000011">
    <property type="protein sequence ID" value="OGC39270.1"/>
    <property type="molecule type" value="Genomic_DNA"/>
</dbReference>
<accession>A0A1F4U362</accession>